<keyword evidence="4" id="KW-1185">Reference proteome</keyword>
<feature type="domain" description="Fungal-type protein kinase" evidence="2">
    <location>
        <begin position="235"/>
        <end position="455"/>
    </location>
</feature>
<dbReference type="PANTHER" id="PTHR38248">
    <property type="entry name" value="FUNK1 6"/>
    <property type="match status" value="1"/>
</dbReference>
<dbReference type="OrthoDB" id="5584477at2759"/>
<evidence type="ECO:0000259" key="2">
    <source>
        <dbReference type="Pfam" id="PF17667"/>
    </source>
</evidence>
<dbReference type="Proteomes" id="UP000823399">
    <property type="component" value="Unassembled WGS sequence"/>
</dbReference>
<evidence type="ECO:0000313" key="3">
    <source>
        <dbReference type="EMBL" id="KAG2119477.1"/>
    </source>
</evidence>
<evidence type="ECO:0000256" key="1">
    <source>
        <dbReference type="SAM" id="MobiDB-lite"/>
    </source>
</evidence>
<proteinExistence type="predicted"/>
<comment type="caution">
    <text evidence="3">The sequence shown here is derived from an EMBL/GenBank/DDBJ whole genome shotgun (WGS) entry which is preliminary data.</text>
</comment>
<sequence>MLSNTTVSSLVDIDQLLCGRISSIGVPVGELPRTLDIVKPLLKRELQSRVIHEGVGNAVQLQFKNSIFNQIVPRTNIEVESLGLIKKRVKWTEESDSETDGLEDDEGSATEIDEDIEDDDDDTDNGGGSKLNYEGSLRSTILGKDELLEGSWDGQDFQAGSKKRRRRVVHTTETDLQRLFYTIQYHLRNSLKDNIPYTFAMGARYWTAEFSTTAIPDSFNAQKPDLSLFDFTLLKENKSWANVLAFVEHTSSDLSKNRGLAVYWGSAIKAYLIMREQPWRRFVLAYSICANMLRAHYFDHSGVIISLPFNIHKSPGSIHLCDALAALTLPDSRHLDLDPTIHMCHAACNGTHVDLADGAIGWVEDNNNNVYSIMAVLWKSHGFFCRGMVCYRVRNKEGTEYTLKDCWVEESKKMHEPTVLRMVKGIPNVVELIDDWDVYHEGQPDCTARIRKIYDQDQ</sequence>
<evidence type="ECO:0000313" key="4">
    <source>
        <dbReference type="Proteomes" id="UP000823399"/>
    </source>
</evidence>
<accession>A0A9P7JZR6</accession>
<dbReference type="EMBL" id="JABBWM010000002">
    <property type="protein sequence ID" value="KAG2119477.1"/>
    <property type="molecule type" value="Genomic_DNA"/>
</dbReference>
<feature type="compositionally biased region" description="Acidic residues" evidence="1">
    <location>
        <begin position="95"/>
        <end position="124"/>
    </location>
</feature>
<feature type="region of interest" description="Disordered" evidence="1">
    <location>
        <begin position="95"/>
        <end position="132"/>
    </location>
</feature>
<dbReference type="RefSeq" id="XP_041299303.1">
    <property type="nucleotide sequence ID" value="XM_041443152.1"/>
</dbReference>
<reference evidence="3" key="1">
    <citation type="journal article" date="2020" name="New Phytol.">
        <title>Comparative genomics reveals dynamic genome evolution in host specialist ectomycorrhizal fungi.</title>
        <authorList>
            <person name="Lofgren L.A."/>
            <person name="Nguyen N.H."/>
            <person name="Vilgalys R."/>
            <person name="Ruytinx J."/>
            <person name="Liao H.L."/>
            <person name="Branco S."/>
            <person name="Kuo A."/>
            <person name="LaButti K."/>
            <person name="Lipzen A."/>
            <person name="Andreopoulos W."/>
            <person name="Pangilinan J."/>
            <person name="Riley R."/>
            <person name="Hundley H."/>
            <person name="Na H."/>
            <person name="Barry K."/>
            <person name="Grigoriev I.V."/>
            <person name="Stajich J.E."/>
            <person name="Kennedy P.G."/>
        </authorList>
    </citation>
    <scope>NUCLEOTIDE SEQUENCE</scope>
    <source>
        <strain evidence="3">FC423</strain>
    </source>
</reference>
<name>A0A9P7JZR6_9AGAM</name>
<dbReference type="GeneID" id="64705411"/>
<organism evidence="3 4">
    <name type="scientific">Suillus discolor</name>
    <dbReference type="NCBI Taxonomy" id="1912936"/>
    <lineage>
        <taxon>Eukaryota</taxon>
        <taxon>Fungi</taxon>
        <taxon>Dikarya</taxon>
        <taxon>Basidiomycota</taxon>
        <taxon>Agaricomycotina</taxon>
        <taxon>Agaricomycetes</taxon>
        <taxon>Agaricomycetidae</taxon>
        <taxon>Boletales</taxon>
        <taxon>Suillineae</taxon>
        <taxon>Suillaceae</taxon>
        <taxon>Suillus</taxon>
    </lineage>
</organism>
<gene>
    <name evidence="3" type="ORF">F5147DRAFT_795141</name>
</gene>
<dbReference type="AlphaFoldDB" id="A0A9P7JZR6"/>
<dbReference type="InterPro" id="IPR040976">
    <property type="entry name" value="Pkinase_fungal"/>
</dbReference>
<dbReference type="PANTHER" id="PTHR38248:SF2">
    <property type="entry name" value="FUNK1 11"/>
    <property type="match status" value="1"/>
</dbReference>
<protein>
    <recommendedName>
        <fullName evidence="2">Fungal-type protein kinase domain-containing protein</fullName>
    </recommendedName>
</protein>
<dbReference type="Pfam" id="PF17667">
    <property type="entry name" value="Pkinase_fungal"/>
    <property type="match status" value="1"/>
</dbReference>